<dbReference type="Proteomes" id="UP001159428">
    <property type="component" value="Unassembled WGS sequence"/>
</dbReference>
<sequence>MYLADTLSRAYRVQDVAEDVMYIEDMRGDTERELEHINMIQYLPVSEPTLIAIQQATEPILP</sequence>
<organism evidence="1 2">
    <name type="scientific">Pocillopora meandrina</name>
    <dbReference type="NCBI Taxonomy" id="46732"/>
    <lineage>
        <taxon>Eukaryota</taxon>
        <taxon>Metazoa</taxon>
        <taxon>Cnidaria</taxon>
        <taxon>Anthozoa</taxon>
        <taxon>Hexacorallia</taxon>
        <taxon>Scleractinia</taxon>
        <taxon>Astrocoeniina</taxon>
        <taxon>Pocilloporidae</taxon>
        <taxon>Pocillopora</taxon>
    </lineage>
</organism>
<comment type="caution">
    <text evidence="1">The sequence shown here is derived from an EMBL/GenBank/DDBJ whole genome shotgun (WGS) entry which is preliminary data.</text>
</comment>
<accession>A0AAU9VQM2</accession>
<reference evidence="1 2" key="1">
    <citation type="submission" date="2022-05" db="EMBL/GenBank/DDBJ databases">
        <authorList>
            <consortium name="Genoscope - CEA"/>
            <person name="William W."/>
        </authorList>
    </citation>
    <scope>NUCLEOTIDE SEQUENCE [LARGE SCALE GENOMIC DNA]</scope>
</reference>
<dbReference type="AlphaFoldDB" id="A0AAU9VQM2"/>
<name>A0AAU9VQM2_9CNID</name>
<keyword evidence="2" id="KW-1185">Reference proteome</keyword>
<evidence type="ECO:0000313" key="1">
    <source>
        <dbReference type="EMBL" id="CAH3036583.1"/>
    </source>
</evidence>
<proteinExistence type="predicted"/>
<gene>
    <name evidence="1" type="ORF">PMEA_00016972</name>
</gene>
<evidence type="ECO:0000313" key="2">
    <source>
        <dbReference type="Proteomes" id="UP001159428"/>
    </source>
</evidence>
<dbReference type="EMBL" id="CALNXJ010000003">
    <property type="protein sequence ID" value="CAH3036583.1"/>
    <property type="molecule type" value="Genomic_DNA"/>
</dbReference>
<protein>
    <submittedName>
        <fullName evidence="1">Uncharacterized protein</fullName>
    </submittedName>
</protein>